<evidence type="ECO:0000313" key="3">
    <source>
        <dbReference type="EMBL" id="EMT53076.1"/>
    </source>
</evidence>
<dbReference type="RefSeq" id="WP_003387949.1">
    <property type="nucleotide sequence ID" value="NZ_APBN01000003.1"/>
</dbReference>
<feature type="domain" description="BIG2" evidence="2">
    <location>
        <begin position="30"/>
        <end position="110"/>
    </location>
</feature>
<feature type="domain" description="BIG2" evidence="2">
    <location>
        <begin position="530"/>
        <end position="610"/>
    </location>
</feature>
<protein>
    <recommendedName>
        <fullName evidence="2">BIG2 domain-containing protein</fullName>
    </recommendedName>
</protein>
<feature type="domain" description="BIG2" evidence="2">
    <location>
        <begin position="447"/>
        <end position="527"/>
    </location>
</feature>
<feature type="domain" description="BIG2" evidence="2">
    <location>
        <begin position="281"/>
        <end position="361"/>
    </location>
</feature>
<proteinExistence type="predicted"/>
<organism evidence="3 4">
    <name type="scientific">Brevibacillus borstelensis AK1</name>
    <dbReference type="NCBI Taxonomy" id="1300222"/>
    <lineage>
        <taxon>Bacteria</taxon>
        <taxon>Bacillati</taxon>
        <taxon>Bacillota</taxon>
        <taxon>Bacilli</taxon>
        <taxon>Bacillales</taxon>
        <taxon>Paenibacillaceae</taxon>
        <taxon>Brevibacillus</taxon>
    </lineage>
</organism>
<feature type="domain" description="BIG2" evidence="2">
    <location>
        <begin position="779"/>
        <end position="859"/>
    </location>
</feature>
<dbReference type="AlphaFoldDB" id="M8E1D0"/>
<dbReference type="OrthoDB" id="2348975at2"/>
<evidence type="ECO:0000313" key="4">
    <source>
        <dbReference type="Proteomes" id="UP000012081"/>
    </source>
</evidence>
<dbReference type="PATRIC" id="fig|1300222.3.peg.2036"/>
<accession>M8E1D0</accession>
<sequence>MNWRKLLLGFLALLLICGGGTVGTALAADEISRLVLSKNELAMETGDTISLSVTAVYVSGKTEDVTIKTEWNSENTGVATVYAGTVTAKAVGTSVITGSYMGKQAVATATVTQKLKALTVDKQSVDIRKDKSQQLKLTASYSDGKTEEVTEKADWAIDNTSVATVTNGLIKGHGSGTATVTAKFGRLTVAIPVSVEIVRRLEPEKTQISLLNGKFETIKLTALYPDGSVEEDVAGVAEWSSDNEAVADAIKGKITAYGPGTAVVTAKYGTKTATIKVDVDSTRTLTVNKQDLFMHVGDEETLELTALYADGNKDTVTETAEWSSDKPEVASVSKGKIIAHASGEAVITAKYAEKSVQIRVDVEVPRYLDPKPAYLPMRSGSSEKITLEATFVSGKPEIITDKAEWSSSNSDIAFVKDGVVSAYKAGSATITAKYGGKQVTIPVDVDLPQKLTLDETSLNLQIGGSADVKATVIYPGGANEDVTKKAEWKSSADNVATVRQGTVIGVGTGAATITVTYANRSVSLPVNVGVIQSIVPSQKKLVMKNGQSETIKLTATYTDGEEKDVTAQAVWKSANPEIAEVVLGKVTAMASGKTTVTAVFDGKTISIPVEVDQAQTLSIEPRMLILTVNESADIVLTATDASGTSRKVTDDAVWKSSNPKVADVDKGHVIGYGSGRATITATYGGKSVTVPVEVGIVTALEANKRFVSLKSGKSVQVALTAKFSDGRTSDVSADAEWKVSGYKVADVSKGLITGVGYGKTTVTARYNGKTVTIPVEVDMLKYLKTDVVQIEMKKGETKKVKAIATYTDGTEEDVTIPALWTTSRLLTADVKDGIIKATGTGKATITVTYGGKRTPVVVIVK</sequence>
<keyword evidence="1" id="KW-0732">Signal</keyword>
<feature type="domain" description="BIG2" evidence="2">
    <location>
        <begin position="613"/>
        <end position="693"/>
    </location>
</feature>
<dbReference type="GeneID" id="89501089"/>
<dbReference type="Gene3D" id="2.60.40.1080">
    <property type="match status" value="10"/>
</dbReference>
<feature type="chain" id="PRO_5004095619" description="BIG2 domain-containing protein" evidence="1">
    <location>
        <begin position="28"/>
        <end position="861"/>
    </location>
</feature>
<feature type="signal peptide" evidence="1">
    <location>
        <begin position="1"/>
        <end position="27"/>
    </location>
</feature>
<evidence type="ECO:0000256" key="1">
    <source>
        <dbReference type="SAM" id="SignalP"/>
    </source>
</evidence>
<dbReference type="Pfam" id="PF02368">
    <property type="entry name" value="Big_2"/>
    <property type="match status" value="3"/>
</dbReference>
<dbReference type="EMBL" id="APBN01000003">
    <property type="protein sequence ID" value="EMT53076.1"/>
    <property type="molecule type" value="Genomic_DNA"/>
</dbReference>
<feature type="domain" description="BIG2" evidence="2">
    <location>
        <begin position="696"/>
        <end position="776"/>
    </location>
</feature>
<keyword evidence="4" id="KW-1185">Reference proteome</keyword>
<name>M8E1D0_9BACL</name>
<dbReference type="STRING" id="1300222.I532_09872"/>
<reference evidence="3 4" key="1">
    <citation type="submission" date="2013-03" db="EMBL/GenBank/DDBJ databases">
        <title>Assembly of a new bacterial strain Brevibacillus borstelensis AK1.</title>
        <authorList>
            <person name="Rajan I."/>
            <person name="PoliReddy D."/>
            <person name="Sugumar T."/>
            <person name="Rathinam K."/>
            <person name="Alqarawi S."/>
            <person name="Khalil A.B."/>
            <person name="Sivakumar N."/>
        </authorList>
    </citation>
    <scope>NUCLEOTIDE SEQUENCE [LARGE SCALE GENOMIC DNA]</scope>
    <source>
        <strain evidence="3 4">AK1</strain>
    </source>
</reference>
<dbReference type="InterPro" id="IPR008964">
    <property type="entry name" value="Invasin/intimin_cell_adhesion"/>
</dbReference>
<feature type="domain" description="BIG2" evidence="2">
    <location>
        <begin position="197"/>
        <end position="278"/>
    </location>
</feature>
<feature type="domain" description="BIG2" evidence="2">
    <location>
        <begin position="114"/>
        <end position="194"/>
    </location>
</feature>
<dbReference type="InterPro" id="IPR003343">
    <property type="entry name" value="Big_2"/>
</dbReference>
<evidence type="ECO:0000259" key="2">
    <source>
        <dbReference type="SMART" id="SM00635"/>
    </source>
</evidence>
<dbReference type="Proteomes" id="UP000012081">
    <property type="component" value="Unassembled WGS sequence"/>
</dbReference>
<dbReference type="SUPFAM" id="SSF49373">
    <property type="entry name" value="Invasin/intimin cell-adhesion fragments"/>
    <property type="match status" value="9"/>
</dbReference>
<feature type="domain" description="BIG2" evidence="2">
    <location>
        <begin position="364"/>
        <end position="444"/>
    </location>
</feature>
<dbReference type="SMART" id="SM00635">
    <property type="entry name" value="BID_2"/>
    <property type="match status" value="10"/>
</dbReference>
<gene>
    <name evidence="3" type="ORF">I532_09872</name>
</gene>
<comment type="caution">
    <text evidence="3">The sequence shown here is derived from an EMBL/GenBank/DDBJ whole genome shotgun (WGS) entry which is preliminary data.</text>
</comment>